<organism evidence="3 4">
    <name type="scientific">Nannocystis punicea</name>
    <dbReference type="NCBI Taxonomy" id="2995304"/>
    <lineage>
        <taxon>Bacteria</taxon>
        <taxon>Pseudomonadati</taxon>
        <taxon>Myxococcota</taxon>
        <taxon>Polyangia</taxon>
        <taxon>Nannocystales</taxon>
        <taxon>Nannocystaceae</taxon>
        <taxon>Nannocystis</taxon>
    </lineage>
</organism>
<proteinExistence type="predicted"/>
<protein>
    <submittedName>
        <fullName evidence="3">Response regulator</fullName>
    </submittedName>
</protein>
<name>A0ABY7HCH4_9BACT</name>
<accession>A0ABY7HCH4</accession>
<dbReference type="SUPFAM" id="SSF52172">
    <property type="entry name" value="CheY-like"/>
    <property type="match status" value="1"/>
</dbReference>
<evidence type="ECO:0000259" key="2">
    <source>
        <dbReference type="PROSITE" id="PS50110"/>
    </source>
</evidence>
<gene>
    <name evidence="3" type="ORF">O0S08_11160</name>
</gene>
<dbReference type="InterPro" id="IPR011006">
    <property type="entry name" value="CheY-like_superfamily"/>
</dbReference>
<sequence>MRILFVEDHLEFARTVTGQFLAEHEVTLAAGVAEARALLAAEAYDVLLVDHDLPDGSGPEVLAYARERGIPSVAIAVSSHEAGNEALERAGALARCPKGRFHEIGVVLASIGR</sequence>
<keyword evidence="4" id="KW-1185">Reference proteome</keyword>
<dbReference type="CDD" id="cd00156">
    <property type="entry name" value="REC"/>
    <property type="match status" value="1"/>
</dbReference>
<feature type="modified residue" description="4-aspartylphosphate" evidence="1">
    <location>
        <position position="50"/>
    </location>
</feature>
<dbReference type="RefSeq" id="WP_269039063.1">
    <property type="nucleotide sequence ID" value="NZ_CP114040.1"/>
</dbReference>
<evidence type="ECO:0000256" key="1">
    <source>
        <dbReference type="PROSITE-ProRule" id="PRU00169"/>
    </source>
</evidence>
<dbReference type="SMART" id="SM00448">
    <property type="entry name" value="REC"/>
    <property type="match status" value="1"/>
</dbReference>
<dbReference type="PROSITE" id="PS50110">
    <property type="entry name" value="RESPONSE_REGULATORY"/>
    <property type="match status" value="1"/>
</dbReference>
<dbReference type="Pfam" id="PF00072">
    <property type="entry name" value="Response_reg"/>
    <property type="match status" value="1"/>
</dbReference>
<dbReference type="Gene3D" id="3.40.50.2300">
    <property type="match status" value="1"/>
</dbReference>
<evidence type="ECO:0000313" key="4">
    <source>
        <dbReference type="Proteomes" id="UP001164459"/>
    </source>
</evidence>
<feature type="domain" description="Response regulatory" evidence="2">
    <location>
        <begin position="2"/>
        <end position="113"/>
    </location>
</feature>
<keyword evidence="1" id="KW-0597">Phosphoprotein</keyword>
<dbReference type="InterPro" id="IPR001789">
    <property type="entry name" value="Sig_transdc_resp-reg_receiver"/>
</dbReference>
<dbReference type="EMBL" id="CP114040">
    <property type="protein sequence ID" value="WAS96699.1"/>
    <property type="molecule type" value="Genomic_DNA"/>
</dbReference>
<reference evidence="3" key="1">
    <citation type="submission" date="2022-11" db="EMBL/GenBank/DDBJ databases">
        <title>Minimal conservation of predation-associated metabolite biosynthetic gene clusters underscores biosynthetic potential of Myxococcota including descriptions for ten novel species: Archangium lansinium sp. nov., Myxococcus landrumus sp. nov., Nannocystis bai.</title>
        <authorList>
            <person name="Ahearne A."/>
            <person name="Stevens C."/>
            <person name="Dowd S."/>
        </authorList>
    </citation>
    <scope>NUCLEOTIDE SEQUENCE</scope>
    <source>
        <strain evidence="3">Fl3</strain>
    </source>
</reference>
<evidence type="ECO:0000313" key="3">
    <source>
        <dbReference type="EMBL" id="WAS96699.1"/>
    </source>
</evidence>
<dbReference type="Proteomes" id="UP001164459">
    <property type="component" value="Chromosome"/>
</dbReference>